<proteinExistence type="predicted"/>
<accession>A0A9P1PVH6</accession>
<dbReference type="EMBL" id="CPZF01000004">
    <property type="protein sequence ID" value="CNF67268.1"/>
    <property type="molecule type" value="Genomic_DNA"/>
</dbReference>
<comment type="caution">
    <text evidence="1">The sequence shown here is derived from an EMBL/GenBank/DDBJ whole genome shotgun (WGS) entry which is preliminary data.</text>
</comment>
<evidence type="ECO:0000313" key="1">
    <source>
        <dbReference type="EMBL" id="CNF67268.1"/>
    </source>
</evidence>
<evidence type="ECO:0008006" key="3">
    <source>
        <dbReference type="Google" id="ProtNLM"/>
    </source>
</evidence>
<organism evidence="1 2">
    <name type="scientific">Yersinia enterocolitica</name>
    <dbReference type="NCBI Taxonomy" id="630"/>
    <lineage>
        <taxon>Bacteria</taxon>
        <taxon>Pseudomonadati</taxon>
        <taxon>Pseudomonadota</taxon>
        <taxon>Gammaproteobacteria</taxon>
        <taxon>Enterobacterales</taxon>
        <taxon>Yersiniaceae</taxon>
        <taxon>Yersinia</taxon>
    </lineage>
</organism>
<sequence length="112" mass="13311">MFDRFKKLMTFTSIIFYLLLLFLISRLYSANQEKKNKIAYLEVQLNITRKVIETNVKNEAANRLITLRQLEYERKHWSETNEQVKKLQQVLANDACSKELLPDTAIKFLRAN</sequence>
<dbReference type="KEGG" id="yef:FORC2_1712"/>
<reference evidence="1 2" key="1">
    <citation type="submission" date="2015-03" db="EMBL/GenBank/DDBJ databases">
        <authorList>
            <consortium name="Pathogen Informatics"/>
            <person name="Murphy D."/>
        </authorList>
    </citation>
    <scope>NUCLEOTIDE SEQUENCE [LARGE SCALE GENOMIC DNA]</scope>
    <source>
        <strain evidence="1 2">IP27818</strain>
    </source>
</reference>
<dbReference type="RefSeq" id="WP_046050765.1">
    <property type="nucleotide sequence ID" value="NZ_CAKODN010000018.1"/>
</dbReference>
<dbReference type="Proteomes" id="UP000041356">
    <property type="component" value="Unassembled WGS sequence"/>
</dbReference>
<evidence type="ECO:0000313" key="2">
    <source>
        <dbReference type="Proteomes" id="UP000041356"/>
    </source>
</evidence>
<protein>
    <recommendedName>
        <fullName evidence="3">DUF2570 domain-containing protein</fullName>
    </recommendedName>
</protein>
<gene>
    <name evidence="1" type="ORF">ERS137939_02099</name>
</gene>
<dbReference type="AlphaFoldDB" id="A0A9P1PVH6"/>
<name>A0A9P1PVH6_YEREN</name>